<comment type="caution">
    <text evidence="1">The sequence shown here is derived from an EMBL/GenBank/DDBJ whole genome shotgun (WGS) entry which is preliminary data.</text>
</comment>
<evidence type="ECO:0000313" key="2">
    <source>
        <dbReference type="Proteomes" id="UP000037822"/>
    </source>
</evidence>
<name>A0A0N1F8S8_9HYPH</name>
<evidence type="ECO:0008006" key="3">
    <source>
        <dbReference type="Google" id="ProtNLM"/>
    </source>
</evidence>
<dbReference type="Proteomes" id="UP000037822">
    <property type="component" value="Unassembled WGS sequence"/>
</dbReference>
<proteinExistence type="predicted"/>
<dbReference type="EMBL" id="LGSZ01000008">
    <property type="protein sequence ID" value="KPH83084.1"/>
    <property type="molecule type" value="Genomic_DNA"/>
</dbReference>
<sequence length="62" mass="7209">MAVVRKRQREAGFYETTVFVHERVRDAIDKAISDGRFKSRRAAMEYAIECAFLSQDSNPMPR</sequence>
<organism evidence="1 2">
    <name type="scientific">Bosea vaviloviae</name>
    <dbReference type="NCBI Taxonomy" id="1526658"/>
    <lineage>
        <taxon>Bacteria</taxon>
        <taxon>Pseudomonadati</taxon>
        <taxon>Pseudomonadota</taxon>
        <taxon>Alphaproteobacteria</taxon>
        <taxon>Hyphomicrobiales</taxon>
        <taxon>Boseaceae</taxon>
        <taxon>Bosea</taxon>
    </lineage>
</organism>
<keyword evidence="2" id="KW-1185">Reference proteome</keyword>
<dbReference type="OrthoDB" id="8003493at2"/>
<reference evidence="1 2" key="1">
    <citation type="submission" date="2015-07" db="EMBL/GenBank/DDBJ databases">
        <title>Whole genome sequencing of Bosea vaviloviae isolated from cave pool.</title>
        <authorList>
            <person name="Tan N.E.H."/>
            <person name="Lee Y.P."/>
            <person name="Gan H.M."/>
            <person name="Barton H."/>
            <person name="Savka M.A."/>
        </authorList>
    </citation>
    <scope>NUCLEOTIDE SEQUENCE [LARGE SCALE GENOMIC DNA]</scope>
    <source>
        <strain evidence="1 2">SD260</strain>
    </source>
</reference>
<dbReference type="PATRIC" id="fig|1526658.3.peg.3575"/>
<evidence type="ECO:0000313" key="1">
    <source>
        <dbReference type="EMBL" id="KPH83084.1"/>
    </source>
</evidence>
<dbReference type="AlphaFoldDB" id="A0A0N1F8S8"/>
<accession>A0A0N1F8S8</accession>
<gene>
    <name evidence="1" type="ORF">AE618_00320</name>
</gene>
<dbReference type="RefSeq" id="WP_067989406.1">
    <property type="nucleotide sequence ID" value="NZ_LGSZ01000008.1"/>
</dbReference>
<protein>
    <recommendedName>
        <fullName evidence="3">Ribbon-helix-helix protein CopG domain-containing protein</fullName>
    </recommendedName>
</protein>